<organism evidence="1 2">
    <name type="scientific">Magallana gigas</name>
    <name type="common">Pacific oyster</name>
    <name type="synonym">Crassostrea gigas</name>
    <dbReference type="NCBI Taxonomy" id="29159"/>
    <lineage>
        <taxon>Eukaryota</taxon>
        <taxon>Metazoa</taxon>
        <taxon>Spiralia</taxon>
        <taxon>Lophotrochozoa</taxon>
        <taxon>Mollusca</taxon>
        <taxon>Bivalvia</taxon>
        <taxon>Autobranchia</taxon>
        <taxon>Pteriomorphia</taxon>
        <taxon>Ostreida</taxon>
        <taxon>Ostreoidea</taxon>
        <taxon>Ostreidae</taxon>
        <taxon>Magallana</taxon>
    </lineage>
</organism>
<dbReference type="EnsemblMetazoa" id="G3166.2">
    <property type="protein sequence ID" value="G3166.2:cds"/>
    <property type="gene ID" value="G3166"/>
</dbReference>
<reference evidence="1" key="1">
    <citation type="submission" date="2022-08" db="UniProtKB">
        <authorList>
            <consortium name="EnsemblMetazoa"/>
        </authorList>
    </citation>
    <scope>IDENTIFICATION</scope>
    <source>
        <strain evidence="1">05x7-T-G4-1.051#20</strain>
    </source>
</reference>
<name>A0A8W8M983_MAGGI</name>
<evidence type="ECO:0000313" key="1">
    <source>
        <dbReference type="EnsemblMetazoa" id="G3166.2:cds"/>
    </source>
</evidence>
<evidence type="ECO:0000313" key="2">
    <source>
        <dbReference type="Proteomes" id="UP000005408"/>
    </source>
</evidence>
<sequence>MEVVESGKYLGVTISQDLQWTNHIHTTISEGNSILYPDQTRSSMFRLCGTPNQATLTREVEQILVTNELLRGSHRLRQQQASKEVYRNSFFPRSVRDWNHLPETVLAAPTIEEFRTRLSSIPWTQLQAQYTTQS</sequence>
<proteinExistence type="predicted"/>
<protein>
    <submittedName>
        <fullName evidence="1">Uncharacterized protein</fullName>
    </submittedName>
</protein>
<dbReference type="Proteomes" id="UP000005408">
    <property type="component" value="Unassembled WGS sequence"/>
</dbReference>
<keyword evidence="2" id="KW-1185">Reference proteome</keyword>
<accession>A0A8W8M983</accession>
<dbReference type="AlphaFoldDB" id="A0A8W8M983"/>